<keyword evidence="5" id="KW-1185">Reference proteome</keyword>
<evidence type="ECO:0000313" key="5">
    <source>
        <dbReference type="Proteomes" id="UP000030752"/>
    </source>
</evidence>
<feature type="transmembrane region" description="Helical" evidence="2">
    <location>
        <begin position="80"/>
        <end position="103"/>
    </location>
</feature>
<feature type="compositionally biased region" description="Low complexity" evidence="1">
    <location>
        <begin position="356"/>
        <end position="368"/>
    </location>
</feature>
<feature type="region of interest" description="Disordered" evidence="1">
    <location>
        <begin position="113"/>
        <end position="132"/>
    </location>
</feature>
<dbReference type="VEuPathDB" id="FungiDB:HMPREF1541_03111"/>
<keyword evidence="2" id="KW-0812">Transmembrane</keyword>
<evidence type="ECO:0000256" key="1">
    <source>
        <dbReference type="SAM" id="MobiDB-lite"/>
    </source>
</evidence>
<accession>W2RXC9</accession>
<feature type="compositionally biased region" description="Pro residues" evidence="1">
    <location>
        <begin position="161"/>
        <end position="172"/>
    </location>
</feature>
<evidence type="ECO:0000259" key="3">
    <source>
        <dbReference type="Pfam" id="PF09463"/>
    </source>
</evidence>
<evidence type="ECO:0000313" key="4">
    <source>
        <dbReference type="EMBL" id="ETN41176.1"/>
    </source>
</evidence>
<dbReference type="HOGENOM" id="CLU_030352_2_1_1"/>
<dbReference type="InParanoid" id="W2RXC9"/>
<dbReference type="GeneID" id="19970450"/>
<feature type="region of interest" description="Disordered" evidence="1">
    <location>
        <begin position="337"/>
        <end position="431"/>
    </location>
</feature>
<keyword evidence="2" id="KW-0472">Membrane</keyword>
<gene>
    <name evidence="4" type="ORF">HMPREF1541_03111</name>
</gene>
<dbReference type="InterPro" id="IPR018571">
    <property type="entry name" value="Membrane_anchor_Opy2_N"/>
</dbReference>
<dbReference type="Proteomes" id="UP000030752">
    <property type="component" value="Unassembled WGS sequence"/>
</dbReference>
<dbReference type="eggNOG" id="ENOG502RY3X">
    <property type="taxonomic scope" value="Eukaryota"/>
</dbReference>
<proteinExistence type="predicted"/>
<dbReference type="Pfam" id="PF09463">
    <property type="entry name" value="Opy2"/>
    <property type="match status" value="1"/>
</dbReference>
<dbReference type="EMBL" id="KB822719">
    <property type="protein sequence ID" value="ETN41176.1"/>
    <property type="molecule type" value="Genomic_DNA"/>
</dbReference>
<name>W2RXC9_CYPE1</name>
<feature type="region of interest" description="Disordered" evidence="1">
    <location>
        <begin position="288"/>
        <end position="309"/>
    </location>
</feature>
<protein>
    <recommendedName>
        <fullName evidence="3">Membrane anchor Opy2 N-terminal domain-containing protein</fullName>
    </recommendedName>
</protein>
<organism evidence="4 5">
    <name type="scientific">Cyphellophora europaea (strain CBS 101466)</name>
    <name type="common">Phialophora europaea</name>
    <dbReference type="NCBI Taxonomy" id="1220924"/>
    <lineage>
        <taxon>Eukaryota</taxon>
        <taxon>Fungi</taxon>
        <taxon>Dikarya</taxon>
        <taxon>Ascomycota</taxon>
        <taxon>Pezizomycotina</taxon>
        <taxon>Eurotiomycetes</taxon>
        <taxon>Chaetothyriomycetidae</taxon>
        <taxon>Chaetothyriales</taxon>
        <taxon>Cyphellophoraceae</taxon>
        <taxon>Cyphellophora</taxon>
    </lineage>
</organism>
<evidence type="ECO:0000256" key="2">
    <source>
        <dbReference type="SAM" id="Phobius"/>
    </source>
</evidence>
<dbReference type="OrthoDB" id="2402916at2759"/>
<dbReference type="CDD" id="cd12087">
    <property type="entry name" value="TM_EGFR-like"/>
    <property type="match status" value="1"/>
</dbReference>
<keyword evidence="2" id="KW-1133">Transmembrane helix</keyword>
<sequence>MAPDTTGPDNETANTRNFNLFRRCVQCPPESPACPPTCPTGEGCRLISYSCDACAHTICAKDVLPGQLNESNSSSSKAPIAGGVVGAIAGLVIIGLLVWWFWLRPKRKAAQSWQNEKRSTMRSAHQQSVHSRRSVASTVLSRASNVIQIAYIPGVTVRSPPQSPGLVPPVPSLPGSSPNANNEPEQHFFMPSDLRASTWSDASSVNNRISLSPSLARTTYYGNEAEDVPPVPAQHAFRAQAAMVSVKSANNTPALSGKSPAVQQGSKMGNSSIVAKTMTARPIEIKKQGSNPRVPTLGNLAKENSKSTSVSASEKSVPVFFDEKEIVSPVVSEKEVVSPDDPFSIKPKPSFATMNSQRSSSVSGISRILPIDGPLASGNTHRHSKSEGLNAMIEQALRDAAGSTMKRPELKKQDSSPFSDVHEIDGKESTP</sequence>
<dbReference type="STRING" id="1220924.W2RXC9"/>
<feature type="region of interest" description="Disordered" evidence="1">
    <location>
        <begin position="161"/>
        <end position="181"/>
    </location>
</feature>
<feature type="compositionally biased region" description="Polar residues" evidence="1">
    <location>
        <begin position="121"/>
        <end position="132"/>
    </location>
</feature>
<feature type="compositionally biased region" description="Basic and acidic residues" evidence="1">
    <location>
        <begin position="406"/>
        <end position="431"/>
    </location>
</feature>
<dbReference type="AlphaFoldDB" id="W2RXC9"/>
<dbReference type="RefSeq" id="XP_008715685.1">
    <property type="nucleotide sequence ID" value="XM_008717463.1"/>
</dbReference>
<reference evidence="4 5" key="1">
    <citation type="submission" date="2013-03" db="EMBL/GenBank/DDBJ databases">
        <title>The Genome Sequence of Phialophora europaea CBS 101466.</title>
        <authorList>
            <consortium name="The Broad Institute Genomics Platform"/>
            <person name="Cuomo C."/>
            <person name="de Hoog S."/>
            <person name="Gorbushina A."/>
            <person name="Walker B."/>
            <person name="Young S.K."/>
            <person name="Zeng Q."/>
            <person name="Gargeya S."/>
            <person name="Fitzgerald M."/>
            <person name="Haas B."/>
            <person name="Abouelleil A."/>
            <person name="Allen A.W."/>
            <person name="Alvarado L."/>
            <person name="Arachchi H.M."/>
            <person name="Berlin A.M."/>
            <person name="Chapman S.B."/>
            <person name="Gainer-Dewar J."/>
            <person name="Goldberg J."/>
            <person name="Griggs A."/>
            <person name="Gujja S."/>
            <person name="Hansen M."/>
            <person name="Howarth C."/>
            <person name="Imamovic A."/>
            <person name="Ireland A."/>
            <person name="Larimer J."/>
            <person name="McCowan C."/>
            <person name="Murphy C."/>
            <person name="Pearson M."/>
            <person name="Poon T.W."/>
            <person name="Priest M."/>
            <person name="Roberts A."/>
            <person name="Saif S."/>
            <person name="Shea T."/>
            <person name="Sisk P."/>
            <person name="Sykes S."/>
            <person name="Wortman J."/>
            <person name="Nusbaum C."/>
            <person name="Birren B."/>
        </authorList>
    </citation>
    <scope>NUCLEOTIDE SEQUENCE [LARGE SCALE GENOMIC DNA]</scope>
    <source>
        <strain evidence="4 5">CBS 101466</strain>
    </source>
</reference>
<feature type="domain" description="Membrane anchor Opy2 N-terminal" evidence="3">
    <location>
        <begin position="24"/>
        <end position="59"/>
    </location>
</feature>